<proteinExistence type="predicted"/>
<accession>A0ABN8XWK0</accession>
<dbReference type="Proteomes" id="UP001176941">
    <property type="component" value="Chromosome 11"/>
</dbReference>
<keyword evidence="3" id="KW-1185">Reference proteome</keyword>
<evidence type="ECO:0000256" key="1">
    <source>
        <dbReference type="SAM" id="MobiDB-lite"/>
    </source>
</evidence>
<dbReference type="EMBL" id="OX459947">
    <property type="protein sequence ID" value="CAI9153758.1"/>
    <property type="molecule type" value="Genomic_DNA"/>
</dbReference>
<organism evidence="2 3">
    <name type="scientific">Rangifer tarandus platyrhynchus</name>
    <name type="common">Svalbard reindeer</name>
    <dbReference type="NCBI Taxonomy" id="3082113"/>
    <lineage>
        <taxon>Eukaryota</taxon>
        <taxon>Metazoa</taxon>
        <taxon>Chordata</taxon>
        <taxon>Craniata</taxon>
        <taxon>Vertebrata</taxon>
        <taxon>Euteleostomi</taxon>
        <taxon>Mammalia</taxon>
        <taxon>Eutheria</taxon>
        <taxon>Laurasiatheria</taxon>
        <taxon>Artiodactyla</taxon>
        <taxon>Ruminantia</taxon>
        <taxon>Pecora</taxon>
        <taxon>Cervidae</taxon>
        <taxon>Odocoileinae</taxon>
        <taxon>Rangifer</taxon>
    </lineage>
</organism>
<evidence type="ECO:0000313" key="3">
    <source>
        <dbReference type="Proteomes" id="UP001176941"/>
    </source>
</evidence>
<feature type="compositionally biased region" description="Low complexity" evidence="1">
    <location>
        <begin position="167"/>
        <end position="183"/>
    </location>
</feature>
<gene>
    <name evidence="2" type="ORF">MRATA1EN1_LOCUS2720</name>
</gene>
<sequence length="201" mass="21008">MSSVNPPACDLFSPDELLPVKFPEGRGSHGDPQLSRAPGTAPAPGQGVWVRARASGTHPPGTNKPRGPRQEGASSGGTRKAFSYLSLCPELLPECGRGCRLETQWARARVCARVCVSSCVRCGSLAAPRVTSPSTLDRAGRRARPLPAPPPPLPPLPPRRGPHLREGPGSQRAPPAKPPGRAGLLRPSADSARPGPGPRHP</sequence>
<evidence type="ECO:0000313" key="2">
    <source>
        <dbReference type="EMBL" id="CAI9153758.1"/>
    </source>
</evidence>
<feature type="region of interest" description="Disordered" evidence="1">
    <location>
        <begin position="128"/>
        <end position="201"/>
    </location>
</feature>
<reference evidence="2" key="1">
    <citation type="submission" date="2023-04" db="EMBL/GenBank/DDBJ databases">
        <authorList>
            <consortium name="ELIXIR-Norway"/>
        </authorList>
    </citation>
    <scope>NUCLEOTIDE SEQUENCE [LARGE SCALE GENOMIC DNA]</scope>
</reference>
<name>A0ABN8XWK0_RANTA</name>
<protein>
    <recommendedName>
        <fullName evidence="4">Basic proline-rich protein-like</fullName>
    </recommendedName>
</protein>
<feature type="compositionally biased region" description="Pro residues" evidence="1">
    <location>
        <begin position="146"/>
        <end position="159"/>
    </location>
</feature>
<feature type="region of interest" description="Disordered" evidence="1">
    <location>
        <begin position="1"/>
        <end position="78"/>
    </location>
</feature>
<evidence type="ECO:0008006" key="4">
    <source>
        <dbReference type="Google" id="ProtNLM"/>
    </source>
</evidence>